<comment type="similarity">
    <text evidence="1">Belongs to the UPF0065 (bug) family.</text>
</comment>
<feature type="signal peptide" evidence="2">
    <location>
        <begin position="1"/>
        <end position="28"/>
    </location>
</feature>
<dbReference type="InterPro" id="IPR042100">
    <property type="entry name" value="Bug_dom1"/>
</dbReference>
<accession>A0A6S6YUQ3</accession>
<dbReference type="PANTHER" id="PTHR42928">
    <property type="entry name" value="TRICARBOXYLATE-BINDING PROTEIN"/>
    <property type="match status" value="1"/>
</dbReference>
<dbReference type="PANTHER" id="PTHR42928:SF5">
    <property type="entry name" value="BLR1237 PROTEIN"/>
    <property type="match status" value="1"/>
</dbReference>
<dbReference type="SUPFAM" id="SSF53850">
    <property type="entry name" value="Periplasmic binding protein-like II"/>
    <property type="match status" value="1"/>
</dbReference>
<dbReference type="Gene3D" id="3.40.190.150">
    <property type="entry name" value="Bordetella uptake gene, domain 1"/>
    <property type="match status" value="1"/>
</dbReference>
<organism evidence="3 4">
    <name type="scientific">Achromobacter pestifer</name>
    <dbReference type="NCBI Taxonomy" id="1353889"/>
    <lineage>
        <taxon>Bacteria</taxon>
        <taxon>Pseudomonadati</taxon>
        <taxon>Pseudomonadota</taxon>
        <taxon>Betaproteobacteria</taxon>
        <taxon>Burkholderiales</taxon>
        <taxon>Alcaligenaceae</taxon>
        <taxon>Achromobacter</taxon>
    </lineage>
</organism>
<dbReference type="EMBL" id="CADIJX010000003">
    <property type="protein sequence ID" value="CAB3646622.1"/>
    <property type="molecule type" value="Genomic_DNA"/>
</dbReference>
<evidence type="ECO:0000313" key="3">
    <source>
        <dbReference type="EMBL" id="CAB3646622.1"/>
    </source>
</evidence>
<feature type="chain" id="PRO_5028967976" description="Tripartite tricarboxylate transporter substrate binding protein" evidence="2">
    <location>
        <begin position="29"/>
        <end position="325"/>
    </location>
</feature>
<evidence type="ECO:0000256" key="1">
    <source>
        <dbReference type="ARBA" id="ARBA00006987"/>
    </source>
</evidence>
<keyword evidence="2" id="KW-0732">Signal</keyword>
<sequence length="325" mass="33797">MHPFTQALRALCAAALVATAGTPLTAIAAYPDHPIRLIVPYAAGGGADTAARMIARKLAPLIGQTVVVENKAGGATQIGTAYVAAAAPDGYTLLMGTANLATNSVLYAKLPYDVQKNLVPVVWATDVPVYLLLPAASPIHTLDALKLAATQQQGLTFATAGTGSIPHLAGEQFAHQTGIALRHIPYKGSSEAATALVGGQVQLSFDNLAPVYPQVQAGRLRAVAIAAAARNPELPDVPTLTELGVPLVASSWWGVMAPAGTPQTAIALLNRQINAVLADPEVRRYFAGLGMRATGGTPEAFGRHITDETDKWRAVVRQAGVKIEE</sequence>
<evidence type="ECO:0000313" key="4">
    <source>
        <dbReference type="Proteomes" id="UP000494108"/>
    </source>
</evidence>
<dbReference type="Pfam" id="PF03401">
    <property type="entry name" value="TctC"/>
    <property type="match status" value="1"/>
</dbReference>
<proteinExistence type="inferred from homology"/>
<evidence type="ECO:0000256" key="2">
    <source>
        <dbReference type="SAM" id="SignalP"/>
    </source>
</evidence>
<dbReference type="PIRSF" id="PIRSF017082">
    <property type="entry name" value="YflP"/>
    <property type="match status" value="1"/>
</dbReference>
<protein>
    <recommendedName>
        <fullName evidence="5">Tripartite tricarboxylate transporter substrate binding protein</fullName>
    </recommendedName>
</protein>
<dbReference type="RefSeq" id="WP_175174807.1">
    <property type="nucleotide sequence ID" value="NZ_CADIJX010000003.1"/>
</dbReference>
<gene>
    <name evidence="3" type="ORF">LMG3431_02495</name>
</gene>
<evidence type="ECO:0008006" key="5">
    <source>
        <dbReference type="Google" id="ProtNLM"/>
    </source>
</evidence>
<dbReference type="InterPro" id="IPR005064">
    <property type="entry name" value="BUG"/>
</dbReference>
<dbReference type="AlphaFoldDB" id="A0A6S6YUQ3"/>
<dbReference type="Proteomes" id="UP000494108">
    <property type="component" value="Unassembled WGS sequence"/>
</dbReference>
<dbReference type="Gene3D" id="3.40.190.10">
    <property type="entry name" value="Periplasmic binding protein-like II"/>
    <property type="match status" value="1"/>
</dbReference>
<name>A0A6S6YUQ3_9BURK</name>
<keyword evidence="4" id="KW-1185">Reference proteome</keyword>
<reference evidence="3 4" key="1">
    <citation type="submission" date="2020-04" db="EMBL/GenBank/DDBJ databases">
        <authorList>
            <person name="De Canck E."/>
        </authorList>
    </citation>
    <scope>NUCLEOTIDE SEQUENCE [LARGE SCALE GENOMIC DNA]</scope>
    <source>
        <strain evidence="3 4">LMG 3431</strain>
    </source>
</reference>